<organism evidence="2 3">
    <name type="scientific">Frigidibacter mobilis</name>
    <dbReference type="NCBI Taxonomy" id="1335048"/>
    <lineage>
        <taxon>Bacteria</taxon>
        <taxon>Pseudomonadati</taxon>
        <taxon>Pseudomonadota</taxon>
        <taxon>Alphaproteobacteria</taxon>
        <taxon>Rhodobacterales</taxon>
        <taxon>Paracoccaceae</taxon>
        <taxon>Frigidibacter</taxon>
    </lineage>
</organism>
<evidence type="ECO:0000313" key="3">
    <source>
        <dbReference type="Proteomes" id="UP000076128"/>
    </source>
</evidence>
<keyword evidence="1" id="KW-0472">Membrane</keyword>
<name>A0A159Z211_9RHOB</name>
<dbReference type="RefSeq" id="WP_066812222.1">
    <property type="nucleotide sequence ID" value="NZ_CP012661.1"/>
</dbReference>
<evidence type="ECO:0000256" key="1">
    <source>
        <dbReference type="SAM" id="Phobius"/>
    </source>
</evidence>
<feature type="transmembrane region" description="Helical" evidence="1">
    <location>
        <begin position="6"/>
        <end position="27"/>
    </location>
</feature>
<dbReference type="Proteomes" id="UP000076128">
    <property type="component" value="Chromosome"/>
</dbReference>
<proteinExistence type="predicted"/>
<protein>
    <submittedName>
        <fullName evidence="2">Uncharacterized protein</fullName>
    </submittedName>
</protein>
<keyword evidence="1" id="KW-1133">Transmembrane helix</keyword>
<keyword evidence="1" id="KW-0812">Transmembrane</keyword>
<reference evidence="2 3" key="1">
    <citation type="submission" date="2015-09" db="EMBL/GenBank/DDBJ databases">
        <title>Complete genome sequence of Defluviimonas alba cai42t isolated from an oilfield in Xinjiang.</title>
        <authorList>
            <person name="Geng S."/>
            <person name="Pan X."/>
            <person name="Wu X."/>
        </authorList>
    </citation>
    <scope>NUCLEOTIDE SEQUENCE [LARGE SCALE GENOMIC DNA]</scope>
    <source>
        <strain evidence="3">cai42</strain>
    </source>
</reference>
<accession>A0A159Z211</accession>
<dbReference type="KEGG" id="daa:AKL17_1749"/>
<dbReference type="OrthoDB" id="7875737at2"/>
<dbReference type="AlphaFoldDB" id="A0A159Z211"/>
<dbReference type="PATRIC" id="fig|1335048.3.peg.1823"/>
<dbReference type="EMBL" id="CP012661">
    <property type="protein sequence ID" value="AMY69001.1"/>
    <property type="molecule type" value="Genomic_DNA"/>
</dbReference>
<feature type="transmembrane region" description="Helical" evidence="1">
    <location>
        <begin position="47"/>
        <end position="70"/>
    </location>
</feature>
<keyword evidence="3" id="KW-1185">Reference proteome</keyword>
<gene>
    <name evidence="2" type="ORF">AKL17_1749</name>
</gene>
<evidence type="ECO:0000313" key="2">
    <source>
        <dbReference type="EMBL" id="AMY69001.1"/>
    </source>
</evidence>
<sequence>MDILIWIGAAISAAGLVGILWCIVAVARARRAGLEDEALRLRLQKAVTLNLAALMVSMLGLMLVVLGIVLA</sequence>
<dbReference type="STRING" id="1335048.AKL17_1749"/>